<sequence length="271" mass="30284">SDVIRLKEEFIALYERHYHELLEGIQALSHLINRFEEDFRLATEATRNTGIVGILGGVTNIAGLALAPFTMGASAVVADVGSAVAFGVGIGSGLLNFMKMHQQKKLMQHVKNGLEEFQNKIIPMTDILHVISEHYNKILRHFNKPADDICGFKCVAAASEILRILRIDDIGEVAAQASKTVHLTATLKRGFGGINLVRDILSVIEDNKTLNDMDKLARNRQISEHEMESKAGKFIVEMRKFINQQQNVMDELKKTKDKIVRTLDLLRARAP</sequence>
<dbReference type="PANTHER" id="PTHR14096:SF28">
    <property type="entry name" value="APOLIPOPROTEIN L, 1-RELATED"/>
    <property type="match status" value="1"/>
</dbReference>
<feature type="transmembrane region" description="Helical" evidence="3">
    <location>
        <begin position="50"/>
        <end position="69"/>
    </location>
</feature>
<keyword evidence="3" id="KW-0812">Transmembrane</keyword>
<evidence type="ECO:0000313" key="5">
    <source>
        <dbReference type="Proteomes" id="UP001529510"/>
    </source>
</evidence>
<evidence type="ECO:0000313" key="4">
    <source>
        <dbReference type="EMBL" id="KAL0154408.1"/>
    </source>
</evidence>
<organism evidence="4 5">
    <name type="scientific">Cirrhinus mrigala</name>
    <name type="common">Mrigala</name>
    <dbReference type="NCBI Taxonomy" id="683832"/>
    <lineage>
        <taxon>Eukaryota</taxon>
        <taxon>Metazoa</taxon>
        <taxon>Chordata</taxon>
        <taxon>Craniata</taxon>
        <taxon>Vertebrata</taxon>
        <taxon>Euteleostomi</taxon>
        <taxon>Actinopterygii</taxon>
        <taxon>Neopterygii</taxon>
        <taxon>Teleostei</taxon>
        <taxon>Ostariophysi</taxon>
        <taxon>Cypriniformes</taxon>
        <taxon>Cyprinidae</taxon>
        <taxon>Labeoninae</taxon>
        <taxon>Labeonini</taxon>
        <taxon>Cirrhinus</taxon>
    </lineage>
</organism>
<keyword evidence="2" id="KW-0175">Coiled coil</keyword>
<dbReference type="Proteomes" id="UP001529510">
    <property type="component" value="Unassembled WGS sequence"/>
</dbReference>
<name>A0ABD0MYS1_CIRMR</name>
<feature type="coiled-coil region" evidence="2">
    <location>
        <begin position="242"/>
        <end position="269"/>
    </location>
</feature>
<dbReference type="Pfam" id="PF05461">
    <property type="entry name" value="ApoL"/>
    <property type="match status" value="1"/>
</dbReference>
<keyword evidence="3" id="KW-1133">Transmembrane helix</keyword>
<accession>A0ABD0MYS1</accession>
<protein>
    <submittedName>
        <fullName evidence="4">Uncharacterized protein</fullName>
    </submittedName>
</protein>
<gene>
    <name evidence="4" type="ORF">M9458_050301</name>
</gene>
<evidence type="ECO:0000256" key="1">
    <source>
        <dbReference type="ARBA" id="ARBA00010090"/>
    </source>
</evidence>
<comment type="caution">
    <text evidence="4">The sequence shown here is derived from an EMBL/GenBank/DDBJ whole genome shotgun (WGS) entry which is preliminary data.</text>
</comment>
<feature type="transmembrane region" description="Helical" evidence="3">
    <location>
        <begin position="75"/>
        <end position="97"/>
    </location>
</feature>
<feature type="non-terminal residue" evidence="4">
    <location>
        <position position="271"/>
    </location>
</feature>
<keyword evidence="5" id="KW-1185">Reference proteome</keyword>
<dbReference type="EMBL" id="JAMKFB020000029">
    <property type="protein sequence ID" value="KAL0154408.1"/>
    <property type="molecule type" value="Genomic_DNA"/>
</dbReference>
<comment type="similarity">
    <text evidence="1">Belongs to the apolipoprotein L family.</text>
</comment>
<dbReference type="AlphaFoldDB" id="A0ABD0MYS1"/>
<dbReference type="PANTHER" id="PTHR14096">
    <property type="entry name" value="APOLIPOPROTEIN L"/>
    <property type="match status" value="1"/>
</dbReference>
<reference evidence="4 5" key="1">
    <citation type="submission" date="2024-05" db="EMBL/GenBank/DDBJ databases">
        <title>Genome sequencing and assembly of Indian major carp, Cirrhinus mrigala (Hamilton, 1822).</title>
        <authorList>
            <person name="Mohindra V."/>
            <person name="Chowdhury L.M."/>
            <person name="Lal K."/>
            <person name="Jena J.K."/>
        </authorList>
    </citation>
    <scope>NUCLEOTIDE SEQUENCE [LARGE SCALE GENOMIC DNA]</scope>
    <source>
        <strain evidence="4">CM1030</strain>
        <tissue evidence="4">Blood</tissue>
    </source>
</reference>
<keyword evidence="3" id="KW-0472">Membrane</keyword>
<dbReference type="InterPro" id="IPR008405">
    <property type="entry name" value="ApoL"/>
</dbReference>
<evidence type="ECO:0000256" key="3">
    <source>
        <dbReference type="SAM" id="Phobius"/>
    </source>
</evidence>
<feature type="non-terminal residue" evidence="4">
    <location>
        <position position="1"/>
    </location>
</feature>
<proteinExistence type="inferred from homology"/>
<evidence type="ECO:0000256" key="2">
    <source>
        <dbReference type="SAM" id="Coils"/>
    </source>
</evidence>